<sequence>MEKLYKALIYTLKVLPATVLIMLSSAAMAQTVHVEGLVKDKTGPLPGVSVMVEGTTNGRTTDVNGKYKIDISKSSPLTFTSVGYTTQKINLKDYTQLSNGTYVVDIVLVESENSLNEVAVVAYGTQKKASLVSSITTINPKILKGPSSNLTTMLAGAIPGMVAYQRSGEPGADNAQFFIRGVGTFGAGKVDPLILIDGIESTTYDLSRLQPDDIAGFSVLKDATASSLYGARGANGVILVVTKKGDQGKVKFNVRVENSISQNTRNIALADNITYMTLANEGVLTRDALGRLPYSQNKIDHTAAGDDPLLYPNNNWIDLLIKKRTNNQRINMNASGGSEKAKYYLAMTYNIDNGILTDNKLNDFSNNIKLSSYSLLSNTTLNLTKTTEVLVSLKGQFDSYSGPVGGGAAVFNNALYSNPVAFPAIYPSSLLPYANHPLFGNAPIVEGGSAIFNNPYAQSLSGFQTSTTSTLTAQINLNQNLDSFTKGLSARVMAYTTRFANFFVTRQYSPYYYRSNIVDGQFAGLTLLNDASPGNPLPAPTEYLTYNQRPESTGVNAISYVEAAINYSRVFNEKHSIGAMLIGTMRQFNTGNAPELQLSLPSRNQGVSGRFTYGYDTRYLVEFNFGYNGSERFANNHRFGFFPSVGAGWIVSNEKFFAGLRNTIDQLKLRATYGLVGNDQIGSSVDRFFYLSRVTLNNGNSGSFGTNFVDNRPGVAISRYANPNITWEESRQLNLGMDLTVMQNFTLTLDAYQQHRNNILMVRSTIPTSMGLQADISANAGKVFSKGIDVAMDYKKNFSNSFWIQSRGTFTYAVNKVIKNEEPEYSDNLKYLSRVGYSTNQVYGLIAERLFIDDKDVANSPFQDFGEYKAGDIKYRDMNGDGKVTSSDIVPIGYPVVPEMIFGFGFSVGYKNFDISAFFQGSARSAFFINPSNITPFYLNGGYQNGLLQTIADSHWSEENRDSYAFWPRLSNTIQGNNVQTSSWWMRNGSFLRLKSAELGYNFPQSLAKKIHIGNGRLYVNGLNLLSLTSFKLWDPEMGGSGLGYPIQKVFNLGLRVEL</sequence>
<keyword evidence="4" id="KW-0675">Receptor</keyword>
<dbReference type="PROSITE" id="PS52016">
    <property type="entry name" value="TONB_DEPENDENT_REC_3"/>
    <property type="match status" value="1"/>
</dbReference>
<dbReference type="Proteomes" id="UP001500582">
    <property type="component" value="Unassembled WGS sequence"/>
</dbReference>
<gene>
    <name evidence="4" type="ORF">GCM10023149_14980</name>
</gene>
<feature type="domain" description="TonB-dependent receptor plug" evidence="3">
    <location>
        <begin position="129"/>
        <end position="237"/>
    </location>
</feature>
<protein>
    <submittedName>
        <fullName evidence="4">TonB-dependent receptor</fullName>
    </submittedName>
</protein>
<dbReference type="InterPro" id="IPR037066">
    <property type="entry name" value="Plug_dom_sf"/>
</dbReference>
<reference evidence="5" key="1">
    <citation type="journal article" date="2019" name="Int. J. Syst. Evol. Microbiol.">
        <title>The Global Catalogue of Microorganisms (GCM) 10K type strain sequencing project: providing services to taxonomists for standard genome sequencing and annotation.</title>
        <authorList>
            <consortium name="The Broad Institute Genomics Platform"/>
            <consortium name="The Broad Institute Genome Sequencing Center for Infectious Disease"/>
            <person name="Wu L."/>
            <person name="Ma J."/>
        </authorList>
    </citation>
    <scope>NUCLEOTIDE SEQUENCE [LARGE SCALE GENOMIC DNA]</scope>
    <source>
        <strain evidence="5">JCM 17705</strain>
    </source>
</reference>
<comment type="subcellular location">
    <subcellularLocation>
        <location evidence="1">Cell outer membrane</location>
        <topology evidence="1">Multi-pass membrane protein</topology>
    </subcellularLocation>
</comment>
<dbReference type="InterPro" id="IPR023997">
    <property type="entry name" value="TonB-dep_OMP_SusC/RagA_CS"/>
</dbReference>
<dbReference type="InterPro" id="IPR039426">
    <property type="entry name" value="TonB-dep_rcpt-like"/>
</dbReference>
<keyword evidence="1" id="KW-0812">Transmembrane</keyword>
<dbReference type="Pfam" id="PF07715">
    <property type="entry name" value="Plug"/>
    <property type="match status" value="1"/>
</dbReference>
<keyword evidence="1" id="KW-0813">Transport</keyword>
<dbReference type="InterPro" id="IPR023996">
    <property type="entry name" value="TonB-dep_OMP_SusC/RagA"/>
</dbReference>
<evidence type="ECO:0000256" key="1">
    <source>
        <dbReference type="PROSITE-ProRule" id="PRU01360"/>
    </source>
</evidence>
<comment type="caution">
    <text evidence="4">The sequence shown here is derived from an EMBL/GenBank/DDBJ whole genome shotgun (WGS) entry which is preliminary data.</text>
</comment>
<feature type="signal peptide" evidence="2">
    <location>
        <begin position="1"/>
        <end position="29"/>
    </location>
</feature>
<keyword evidence="1" id="KW-0998">Cell outer membrane</keyword>
<accession>A0ABP8G5I8</accession>
<dbReference type="Pfam" id="PF13715">
    <property type="entry name" value="CarbopepD_reg_2"/>
    <property type="match status" value="1"/>
</dbReference>
<dbReference type="SUPFAM" id="SSF49464">
    <property type="entry name" value="Carboxypeptidase regulatory domain-like"/>
    <property type="match status" value="1"/>
</dbReference>
<feature type="chain" id="PRO_5046375597" evidence="2">
    <location>
        <begin position="30"/>
        <end position="1059"/>
    </location>
</feature>
<comment type="similarity">
    <text evidence="1">Belongs to the TonB-dependent receptor family.</text>
</comment>
<dbReference type="Gene3D" id="2.60.40.1120">
    <property type="entry name" value="Carboxypeptidase-like, regulatory domain"/>
    <property type="match status" value="1"/>
</dbReference>
<dbReference type="NCBIfam" id="TIGR04057">
    <property type="entry name" value="SusC_RagA_signa"/>
    <property type="match status" value="1"/>
</dbReference>
<evidence type="ECO:0000259" key="3">
    <source>
        <dbReference type="Pfam" id="PF07715"/>
    </source>
</evidence>
<dbReference type="InterPro" id="IPR018247">
    <property type="entry name" value="EF_Hand_1_Ca_BS"/>
</dbReference>
<dbReference type="RefSeq" id="WP_345210403.1">
    <property type="nucleotide sequence ID" value="NZ_BAABFT010000003.1"/>
</dbReference>
<dbReference type="SUPFAM" id="SSF56935">
    <property type="entry name" value="Porins"/>
    <property type="match status" value="1"/>
</dbReference>
<organism evidence="4 5">
    <name type="scientific">Mucilaginibacter gynuensis</name>
    <dbReference type="NCBI Taxonomy" id="1302236"/>
    <lineage>
        <taxon>Bacteria</taxon>
        <taxon>Pseudomonadati</taxon>
        <taxon>Bacteroidota</taxon>
        <taxon>Sphingobacteriia</taxon>
        <taxon>Sphingobacteriales</taxon>
        <taxon>Sphingobacteriaceae</taxon>
        <taxon>Mucilaginibacter</taxon>
    </lineage>
</organism>
<name>A0ABP8G5I8_9SPHI</name>
<dbReference type="Gene3D" id="2.170.130.10">
    <property type="entry name" value="TonB-dependent receptor, plug domain"/>
    <property type="match status" value="1"/>
</dbReference>
<evidence type="ECO:0000256" key="2">
    <source>
        <dbReference type="SAM" id="SignalP"/>
    </source>
</evidence>
<dbReference type="InterPro" id="IPR008969">
    <property type="entry name" value="CarboxyPept-like_regulatory"/>
</dbReference>
<keyword evidence="5" id="KW-1185">Reference proteome</keyword>
<dbReference type="NCBIfam" id="TIGR04056">
    <property type="entry name" value="OMP_RagA_SusC"/>
    <property type="match status" value="1"/>
</dbReference>
<keyword evidence="2" id="KW-0732">Signal</keyword>
<keyword evidence="1" id="KW-1134">Transmembrane beta strand</keyword>
<proteinExistence type="inferred from homology"/>
<evidence type="ECO:0000313" key="4">
    <source>
        <dbReference type="EMBL" id="GAA4317437.1"/>
    </source>
</evidence>
<keyword evidence="1" id="KW-0472">Membrane</keyword>
<dbReference type="InterPro" id="IPR012910">
    <property type="entry name" value="Plug_dom"/>
</dbReference>
<dbReference type="EMBL" id="BAABFT010000003">
    <property type="protein sequence ID" value="GAA4317437.1"/>
    <property type="molecule type" value="Genomic_DNA"/>
</dbReference>
<evidence type="ECO:0000313" key="5">
    <source>
        <dbReference type="Proteomes" id="UP001500582"/>
    </source>
</evidence>
<dbReference type="PROSITE" id="PS00018">
    <property type="entry name" value="EF_HAND_1"/>
    <property type="match status" value="1"/>
</dbReference>